<dbReference type="NCBIfam" id="NF047389">
    <property type="entry name" value="ATPase_Sll1717"/>
    <property type="match status" value="1"/>
</dbReference>
<gene>
    <name evidence="2" type="ORF">JQS43_20595</name>
</gene>
<dbReference type="InterPro" id="IPR059206">
    <property type="entry name" value="Sll1717-like"/>
</dbReference>
<feature type="domain" description="CobQ/CobB/MinD/ParA nucleotide binding" evidence="1">
    <location>
        <begin position="125"/>
        <end position="175"/>
    </location>
</feature>
<dbReference type="KEGG" id="nhy:JQS43_20595"/>
<dbReference type="PANTHER" id="PTHR13696:SF52">
    <property type="entry name" value="PARA FAMILY PROTEIN CT_582"/>
    <property type="match status" value="1"/>
</dbReference>
<name>A0A895YIH1_9ACTN</name>
<dbReference type="Pfam" id="PF01656">
    <property type="entry name" value="CbiA"/>
    <property type="match status" value="1"/>
</dbReference>
<keyword evidence="3" id="KW-1185">Reference proteome</keyword>
<dbReference type="SUPFAM" id="SSF52540">
    <property type="entry name" value="P-loop containing nucleoside triphosphate hydrolases"/>
    <property type="match status" value="1"/>
</dbReference>
<organism evidence="2 3">
    <name type="scientific">Natronosporangium hydrolyticum</name>
    <dbReference type="NCBI Taxonomy" id="2811111"/>
    <lineage>
        <taxon>Bacteria</taxon>
        <taxon>Bacillati</taxon>
        <taxon>Actinomycetota</taxon>
        <taxon>Actinomycetes</taxon>
        <taxon>Micromonosporales</taxon>
        <taxon>Micromonosporaceae</taxon>
        <taxon>Natronosporangium</taxon>
    </lineage>
</organism>
<dbReference type="InterPro" id="IPR027417">
    <property type="entry name" value="P-loop_NTPase"/>
</dbReference>
<dbReference type="InterPro" id="IPR050678">
    <property type="entry name" value="DNA_Partitioning_ATPase"/>
</dbReference>
<protein>
    <submittedName>
        <fullName evidence="2">ParA family protein</fullName>
    </submittedName>
</protein>
<evidence type="ECO:0000259" key="1">
    <source>
        <dbReference type="Pfam" id="PF01656"/>
    </source>
</evidence>
<dbReference type="Gene3D" id="3.40.50.300">
    <property type="entry name" value="P-loop containing nucleotide triphosphate hydrolases"/>
    <property type="match status" value="1"/>
</dbReference>
<evidence type="ECO:0000313" key="3">
    <source>
        <dbReference type="Proteomes" id="UP000662857"/>
    </source>
</evidence>
<reference evidence="2" key="1">
    <citation type="submission" date="2021-02" db="EMBL/GenBank/DDBJ databases">
        <title>Natrosporangium hydrolyticum gen. nov., sp. nov, a haloalkaliphilic actinobacterium from a soda solonchak soil.</title>
        <authorList>
            <person name="Sorokin D.Y."/>
            <person name="Khijniak T.V."/>
            <person name="Zakharycheva A.P."/>
            <person name="Boueva O.V."/>
            <person name="Ariskina E.V."/>
            <person name="Hahnke R.L."/>
            <person name="Bunk B."/>
            <person name="Sproer C."/>
            <person name="Schumann P."/>
            <person name="Evtushenko L.I."/>
            <person name="Kublanov I.V."/>
        </authorList>
    </citation>
    <scope>NUCLEOTIDE SEQUENCE</scope>
    <source>
        <strain evidence="2">DSM 106523</strain>
    </source>
</reference>
<dbReference type="RefSeq" id="WP_239676033.1">
    <property type="nucleotide sequence ID" value="NZ_CP070499.1"/>
</dbReference>
<dbReference type="NCBIfam" id="NF047398">
    <property type="entry name" value="AAA_KGGVGR"/>
    <property type="match status" value="1"/>
</dbReference>
<dbReference type="PANTHER" id="PTHR13696">
    <property type="entry name" value="P-LOOP CONTAINING NUCLEOSIDE TRIPHOSPHATE HYDROLASE"/>
    <property type="match status" value="1"/>
</dbReference>
<dbReference type="InterPro" id="IPR002586">
    <property type="entry name" value="CobQ/CobB/MinD/ParA_Nub-bd_dom"/>
</dbReference>
<proteinExistence type="predicted"/>
<sequence>MTTPEHGTSAIRQVLETNADRHGLHGARIHVTREVSGGWRIRVVHDGLSNLSEAVRRERLLAGLEHEATDVELLTLAEERWYGPPFAETEGALPTWPDAFGQQSAEPLLFASDLDQDLPRPAVVTFYSLKGGVGRTTALAATARILAGRGHRVLTIDMDFEAPGLPFLFGLPELETDGGALSLLLALEQGEEVDVREHLQRVDDAEELYCIHAGKLGIDYAQRLQLVEPEAWYRETPNPLHKLIDAAASSSIEPDFILLDSRTGISPISAPLLFDVADLAVVCFFPHPQAERGTELLVDSLLAARTRRSVDHLPIFPEPRFLVSPVPPGPSAATVQDRALSWIDRWLSAAQGRRESAVGPLRADELSHFVRYSPETAFADSLELSTINKETYGPVADWLEQLLPQMTAMALTKEVADKRTVLHELDFSAGTAEHHGSFFDDFVRTAVFDQAMDRRYPLVVGRKGTGKTAVFRWLLERAPGIRPVPVICSPALRAPYPWVLNAHGFAAIEPHLQEHAGGWSGFWACYAAMACYLSAPQADRVPPPTELGLSELIQYIGEEDLDELVVQRLLVQMLDTPNAGLLAARWLKAVDATLDNYQFLLFDGLDTGFGNDDSSRSRRTSAVTGLFTFLTDYEGTFQNLSFKILLRFDIWQDLHFQNKSHLLGRSVQLRWKDQADYFRTVLKQAARSDAFMTMLGAAGVNSDPDLWSHREVFQAWNILVGERMKGGKTTFTRNWVWNRLADGQGDHGPRALIQLFNKAVEWEKQENPRNPYDRSMIRPRALVPSLEEVSDAALAALLDEEFPELRVLVGALQTAGRTPLDPSDIGEIDESALEQLGLALEVGLIAVHEGTQEAVRRYRVPDLYRHALRMTRKGQA</sequence>
<dbReference type="Proteomes" id="UP000662857">
    <property type="component" value="Chromosome"/>
</dbReference>
<accession>A0A895YIH1</accession>
<dbReference type="EMBL" id="CP070499">
    <property type="protein sequence ID" value="QSB13920.1"/>
    <property type="molecule type" value="Genomic_DNA"/>
</dbReference>
<evidence type="ECO:0000313" key="2">
    <source>
        <dbReference type="EMBL" id="QSB13920.1"/>
    </source>
</evidence>
<dbReference type="AlphaFoldDB" id="A0A895YIH1"/>